<feature type="region of interest" description="Disordered" evidence="1">
    <location>
        <begin position="21"/>
        <end position="45"/>
    </location>
</feature>
<keyword evidence="3" id="KW-1185">Reference proteome</keyword>
<comment type="caution">
    <text evidence="2">The sequence shown here is derived from an EMBL/GenBank/DDBJ whole genome shotgun (WGS) entry which is preliminary data.</text>
</comment>
<proteinExistence type="predicted"/>
<name>A0ABN3IYT7_9ACTN</name>
<dbReference type="EMBL" id="BAAATJ010000040">
    <property type="protein sequence ID" value="GAA2417672.1"/>
    <property type="molecule type" value="Genomic_DNA"/>
</dbReference>
<sequence>MQDGWEQARVRVRAAVRRAATGMTAEQVGKATDEVRIHERNRSRV</sequence>
<evidence type="ECO:0000313" key="3">
    <source>
        <dbReference type="Proteomes" id="UP001500058"/>
    </source>
</evidence>
<protein>
    <submittedName>
        <fullName evidence="2">Uncharacterized protein</fullName>
    </submittedName>
</protein>
<evidence type="ECO:0000256" key="1">
    <source>
        <dbReference type="SAM" id="MobiDB-lite"/>
    </source>
</evidence>
<evidence type="ECO:0000313" key="2">
    <source>
        <dbReference type="EMBL" id="GAA2417672.1"/>
    </source>
</evidence>
<gene>
    <name evidence="2" type="ORF">GCM10010420_55050</name>
</gene>
<organism evidence="2 3">
    <name type="scientific">Streptomyces glaucosporus</name>
    <dbReference type="NCBI Taxonomy" id="284044"/>
    <lineage>
        <taxon>Bacteria</taxon>
        <taxon>Bacillati</taxon>
        <taxon>Actinomycetota</taxon>
        <taxon>Actinomycetes</taxon>
        <taxon>Kitasatosporales</taxon>
        <taxon>Streptomycetaceae</taxon>
        <taxon>Streptomyces</taxon>
    </lineage>
</organism>
<reference evidence="2 3" key="1">
    <citation type="journal article" date="2019" name="Int. J. Syst. Evol. Microbiol.">
        <title>The Global Catalogue of Microorganisms (GCM) 10K type strain sequencing project: providing services to taxonomists for standard genome sequencing and annotation.</title>
        <authorList>
            <consortium name="The Broad Institute Genomics Platform"/>
            <consortium name="The Broad Institute Genome Sequencing Center for Infectious Disease"/>
            <person name="Wu L."/>
            <person name="Ma J."/>
        </authorList>
    </citation>
    <scope>NUCLEOTIDE SEQUENCE [LARGE SCALE GENOMIC DNA]</scope>
    <source>
        <strain evidence="2 3">JCM 6921</strain>
    </source>
</reference>
<dbReference type="Proteomes" id="UP001500058">
    <property type="component" value="Unassembled WGS sequence"/>
</dbReference>
<accession>A0ABN3IYT7</accession>
<feature type="compositionally biased region" description="Basic and acidic residues" evidence="1">
    <location>
        <begin position="31"/>
        <end position="45"/>
    </location>
</feature>